<reference evidence="1" key="1">
    <citation type="submission" date="2021-09" db="EMBL/GenBank/DDBJ databases">
        <authorList>
            <consortium name="Pathogen Informatics"/>
        </authorList>
    </citation>
    <scope>NUCLEOTIDE SEQUENCE</scope>
</reference>
<sequence length="77" mass="8368">MDPSNLGFSALSYYGLNNLTATKLTLFALLKNSRSFSVRSKSLGVYSGNVNTFCSSFSVKNLLINRGLPSLRESSNP</sequence>
<evidence type="ECO:0000313" key="2">
    <source>
        <dbReference type="Proteomes" id="UP000746747"/>
    </source>
</evidence>
<organism evidence="1 2">
    <name type="scientific">Cercopithifilaria johnstoni</name>
    <dbReference type="NCBI Taxonomy" id="2874296"/>
    <lineage>
        <taxon>Eukaryota</taxon>
        <taxon>Metazoa</taxon>
        <taxon>Ecdysozoa</taxon>
        <taxon>Nematoda</taxon>
        <taxon>Chromadorea</taxon>
        <taxon>Rhabditida</taxon>
        <taxon>Spirurina</taxon>
        <taxon>Spiruromorpha</taxon>
        <taxon>Filarioidea</taxon>
        <taxon>Onchocercidae</taxon>
        <taxon>Cercopithifilaria</taxon>
    </lineage>
</organism>
<gene>
    <name evidence="1" type="ORF">CJOHNSTONI_LOCUS234</name>
</gene>
<proteinExistence type="predicted"/>
<dbReference type="EMBL" id="CAKAEH010000056">
    <property type="protein sequence ID" value="CAG9529675.1"/>
    <property type="molecule type" value="Genomic_DNA"/>
</dbReference>
<name>A0A8J2LKZ3_9BILA</name>
<comment type="caution">
    <text evidence="1">The sequence shown here is derived from an EMBL/GenBank/DDBJ whole genome shotgun (WGS) entry which is preliminary data.</text>
</comment>
<dbReference type="Proteomes" id="UP000746747">
    <property type="component" value="Unassembled WGS sequence"/>
</dbReference>
<dbReference type="AlphaFoldDB" id="A0A8J2LKZ3"/>
<accession>A0A8J2LKZ3</accession>
<keyword evidence="2" id="KW-1185">Reference proteome</keyword>
<protein>
    <submittedName>
        <fullName evidence="1">Uncharacterized protein</fullName>
    </submittedName>
</protein>
<evidence type="ECO:0000313" key="1">
    <source>
        <dbReference type="EMBL" id="CAG9529675.1"/>
    </source>
</evidence>